<protein>
    <submittedName>
        <fullName evidence="1">Uncharacterized protein</fullName>
    </submittedName>
</protein>
<gene>
    <name evidence="1" type="ORF">CO007_02290</name>
</gene>
<evidence type="ECO:0000313" key="2">
    <source>
        <dbReference type="Proteomes" id="UP000229370"/>
    </source>
</evidence>
<reference evidence="2" key="1">
    <citation type="submission" date="2017-09" db="EMBL/GenBank/DDBJ databases">
        <title>Depth-based differentiation of microbial function through sediment-hosted aquifers and enrichment of novel symbionts in the deep terrestrial subsurface.</title>
        <authorList>
            <person name="Probst A.J."/>
            <person name="Ladd B."/>
            <person name="Jarett J.K."/>
            <person name="Geller-Mcgrath D.E."/>
            <person name="Sieber C.M.K."/>
            <person name="Emerson J.B."/>
            <person name="Anantharaman K."/>
            <person name="Thomas B.C."/>
            <person name="Malmstrom R."/>
            <person name="Stieglmeier M."/>
            <person name="Klingl A."/>
            <person name="Woyke T."/>
            <person name="Ryan C.M."/>
            <person name="Banfield J.F."/>
        </authorList>
    </citation>
    <scope>NUCLEOTIDE SEQUENCE [LARGE SCALE GENOMIC DNA]</scope>
</reference>
<dbReference type="EMBL" id="PFQK01000042">
    <property type="protein sequence ID" value="PJC81908.1"/>
    <property type="molecule type" value="Genomic_DNA"/>
</dbReference>
<accession>A0A2M8GN08</accession>
<sequence>MEKQMRSSYQKGKMLLKLLKQHNFLLAKRLVIHGDSRNLFTVHDPSLEKGKQERRAQFFISLPPILAEFLPGSLLATRFIEQLFKKEDGFSIKIFYDSFDPVPCHIACLANENGATDKPEKRAQYQKYLFQLSKVLIKKRSQYNLRIIEDCLASGDSIVGVLSLFYQYDRLSIVNKKVRIDVIVATPQGIAVLKRFARDNQIEIEINVGYLGLGLSEGESIRKYVGIKKHANYIVYAGELTSGDKNKGYVVGDMGDFSKSLPREYDDRYPWNKFRNDLHGDRVEAKPEIPPLPFNLTKPSILYLSNGGYLLKAFYHLLNPKDDAHNQIIFSAKRVWSDEKKFNYGVLIKGFDSNLLNFLI</sequence>
<organism evidence="1 2">
    <name type="scientific">Candidatus Roizmanbacteria bacterium CG_4_8_14_3_um_filter_36_10</name>
    <dbReference type="NCBI Taxonomy" id="1974834"/>
    <lineage>
        <taxon>Bacteria</taxon>
        <taxon>Candidatus Roizmaniibacteriota</taxon>
    </lineage>
</organism>
<dbReference type="AlphaFoldDB" id="A0A2M8GN08"/>
<comment type="caution">
    <text evidence="1">The sequence shown here is derived from an EMBL/GenBank/DDBJ whole genome shotgun (WGS) entry which is preliminary data.</text>
</comment>
<dbReference type="Proteomes" id="UP000229370">
    <property type="component" value="Unassembled WGS sequence"/>
</dbReference>
<proteinExistence type="predicted"/>
<name>A0A2M8GN08_9BACT</name>
<evidence type="ECO:0000313" key="1">
    <source>
        <dbReference type="EMBL" id="PJC81908.1"/>
    </source>
</evidence>